<dbReference type="Proteomes" id="UP000186817">
    <property type="component" value="Unassembled WGS sequence"/>
</dbReference>
<evidence type="ECO:0000313" key="1">
    <source>
        <dbReference type="EMBL" id="OLP73441.1"/>
    </source>
</evidence>
<sequence>ALCFWAEEQWLSWKLVLRFHSFGCMVQVTREVTRGHVRKDLRNVAETAR</sequence>
<name>A0A1Q9BRY5_SYMMI</name>
<gene>
    <name evidence="1" type="ORF">AK812_SmicGene47317</name>
</gene>
<comment type="caution">
    <text evidence="1">The sequence shown here is derived from an EMBL/GenBank/DDBJ whole genome shotgun (WGS) entry which is preliminary data.</text>
</comment>
<organism evidence="1 2">
    <name type="scientific">Symbiodinium microadriaticum</name>
    <name type="common">Dinoflagellate</name>
    <name type="synonym">Zooxanthella microadriatica</name>
    <dbReference type="NCBI Taxonomy" id="2951"/>
    <lineage>
        <taxon>Eukaryota</taxon>
        <taxon>Sar</taxon>
        <taxon>Alveolata</taxon>
        <taxon>Dinophyceae</taxon>
        <taxon>Suessiales</taxon>
        <taxon>Symbiodiniaceae</taxon>
        <taxon>Symbiodinium</taxon>
    </lineage>
</organism>
<protein>
    <submittedName>
        <fullName evidence="1">Uncharacterized protein</fullName>
    </submittedName>
</protein>
<accession>A0A1Q9BRY5</accession>
<dbReference type="EMBL" id="LSRX01005472">
    <property type="protein sequence ID" value="OLP73441.1"/>
    <property type="molecule type" value="Genomic_DNA"/>
</dbReference>
<reference evidence="1 2" key="1">
    <citation type="submission" date="2016-02" db="EMBL/GenBank/DDBJ databases">
        <title>Genome analysis of coral dinoflagellate symbionts highlights evolutionary adaptations to a symbiotic lifestyle.</title>
        <authorList>
            <person name="Aranda M."/>
            <person name="Li Y."/>
            <person name="Liew Y.J."/>
            <person name="Baumgarten S."/>
            <person name="Simakov O."/>
            <person name="Wilson M."/>
            <person name="Piel J."/>
            <person name="Ashoor H."/>
            <person name="Bougouffa S."/>
            <person name="Bajic V.B."/>
            <person name="Ryu T."/>
            <person name="Ravasi T."/>
            <person name="Bayer T."/>
            <person name="Micklem G."/>
            <person name="Kim H."/>
            <person name="Bhak J."/>
            <person name="Lajeunesse T.C."/>
            <person name="Voolstra C.R."/>
        </authorList>
    </citation>
    <scope>NUCLEOTIDE SEQUENCE [LARGE SCALE GENOMIC DNA]</scope>
    <source>
        <strain evidence="1 2">CCMP2467</strain>
    </source>
</reference>
<dbReference type="AlphaFoldDB" id="A0A1Q9BRY5"/>
<evidence type="ECO:0000313" key="2">
    <source>
        <dbReference type="Proteomes" id="UP000186817"/>
    </source>
</evidence>
<proteinExistence type="predicted"/>
<feature type="non-terminal residue" evidence="1">
    <location>
        <position position="1"/>
    </location>
</feature>
<keyword evidence="2" id="KW-1185">Reference proteome</keyword>